<protein>
    <submittedName>
        <fullName evidence="2">Tripartite tricarboxylate transporter substrate binding protein</fullName>
    </submittedName>
</protein>
<proteinExistence type="inferred from homology"/>
<sequence>MAEFTRRAFALGIAGATAGLSAAPALARVMRSGGPYRVICGFPIGTGGDTICRFFARQLEPLLGAAVTVENIMEAEHEGYEGNLATRHVLAAPRNGHAIYLTAGAILVANQALQRHPAFDVGTALTSIGTMTRVPNTIVVAANSPYRTLADLTAAMKVKGAAARYGVPNGSVVRVIGALYRYHAGLRAHEMVRRQSRDVFSDLEEGKVDYAFSNNWYSVQQEQAGRVRILAMSLRDRLQAAPQYPTFTENGLPIDVDGWWGGYVAAGTPRPVVERLAAALRTVVSSEECRKFFNGIICDPWPGTPRLGQAHLREQLVAWRRYVDIAGLEKEG</sequence>
<dbReference type="PANTHER" id="PTHR42928:SF5">
    <property type="entry name" value="BLR1237 PROTEIN"/>
    <property type="match status" value="1"/>
</dbReference>
<keyword evidence="3" id="KW-1185">Reference proteome</keyword>
<name>A0A7X1KN50_9SPHN</name>
<evidence type="ECO:0000313" key="3">
    <source>
        <dbReference type="Proteomes" id="UP000566813"/>
    </source>
</evidence>
<dbReference type="InterPro" id="IPR005064">
    <property type="entry name" value="BUG"/>
</dbReference>
<evidence type="ECO:0000256" key="1">
    <source>
        <dbReference type="ARBA" id="ARBA00006987"/>
    </source>
</evidence>
<comment type="caution">
    <text evidence="2">The sequence shown here is derived from an EMBL/GenBank/DDBJ whole genome shotgun (WGS) entry which is preliminary data.</text>
</comment>
<dbReference type="PANTHER" id="PTHR42928">
    <property type="entry name" value="TRICARBOXYLATE-BINDING PROTEIN"/>
    <property type="match status" value="1"/>
</dbReference>
<dbReference type="RefSeq" id="WP_185665285.1">
    <property type="nucleotide sequence ID" value="NZ_JACLAW010000013.1"/>
</dbReference>
<dbReference type="InterPro" id="IPR042100">
    <property type="entry name" value="Bug_dom1"/>
</dbReference>
<dbReference type="PROSITE" id="PS51318">
    <property type="entry name" value="TAT"/>
    <property type="match status" value="1"/>
</dbReference>
<dbReference type="SUPFAM" id="SSF53850">
    <property type="entry name" value="Periplasmic binding protein-like II"/>
    <property type="match status" value="1"/>
</dbReference>
<gene>
    <name evidence="2" type="ORF">H7F51_15845</name>
</gene>
<dbReference type="Pfam" id="PF03401">
    <property type="entry name" value="TctC"/>
    <property type="match status" value="1"/>
</dbReference>
<organism evidence="2 3">
    <name type="scientific">Novosphingobium flavum</name>
    <dbReference type="NCBI Taxonomy" id="1778672"/>
    <lineage>
        <taxon>Bacteria</taxon>
        <taxon>Pseudomonadati</taxon>
        <taxon>Pseudomonadota</taxon>
        <taxon>Alphaproteobacteria</taxon>
        <taxon>Sphingomonadales</taxon>
        <taxon>Sphingomonadaceae</taxon>
        <taxon>Novosphingobium</taxon>
    </lineage>
</organism>
<dbReference type="EMBL" id="JACLAW010000013">
    <property type="protein sequence ID" value="MBC2666990.1"/>
    <property type="molecule type" value="Genomic_DNA"/>
</dbReference>
<dbReference type="Gene3D" id="3.40.190.10">
    <property type="entry name" value="Periplasmic binding protein-like II"/>
    <property type="match status" value="1"/>
</dbReference>
<dbReference type="Proteomes" id="UP000566813">
    <property type="component" value="Unassembled WGS sequence"/>
</dbReference>
<dbReference type="CDD" id="cd07012">
    <property type="entry name" value="PBP2_Bug_TTT"/>
    <property type="match status" value="1"/>
</dbReference>
<accession>A0A7X1KN50</accession>
<dbReference type="Gene3D" id="3.40.190.150">
    <property type="entry name" value="Bordetella uptake gene, domain 1"/>
    <property type="match status" value="1"/>
</dbReference>
<comment type="similarity">
    <text evidence="1">Belongs to the UPF0065 (bug) family.</text>
</comment>
<evidence type="ECO:0000313" key="2">
    <source>
        <dbReference type="EMBL" id="MBC2666990.1"/>
    </source>
</evidence>
<dbReference type="InterPro" id="IPR006311">
    <property type="entry name" value="TAT_signal"/>
</dbReference>
<dbReference type="AlphaFoldDB" id="A0A7X1KN50"/>
<reference evidence="2 3" key="1">
    <citation type="submission" date="2020-08" db="EMBL/GenBank/DDBJ databases">
        <title>The genome sequence of type strain Novosphingobium flavum NBRC 111647.</title>
        <authorList>
            <person name="Liu Y."/>
        </authorList>
    </citation>
    <scope>NUCLEOTIDE SEQUENCE [LARGE SCALE GENOMIC DNA]</scope>
    <source>
        <strain evidence="2 3">NBRC 111647</strain>
    </source>
</reference>